<proteinExistence type="predicted"/>
<dbReference type="AlphaFoldDB" id="A0A1H8YXN5"/>
<sequence length="328" mass="37052">MMQPSTLDHRRLRERAIAWITRHQRPQGRTLELDRRCIYILPTRQGYTFALILVVMLLGAINYSNSMAFMLTFLLAALGANAMWHTHRNLLGLKVTRQPAQPIFAGQTAQFVYTVDNPSRATRRGLLLETLNGTPVPFDVGARHATQVTLDLPARRRGLLRPGRLRLHGRYPMGLFRAWSWLHFDDSVLVYPKPLPMDQAPPFTGQDEGESQERTDPAGEEFAGVRGYQAGDSPRHLDWKALARTGDLYTKQFGEVSGGQIWLDWDQLPAGDLEIRLSMMCHQVLQAQAQGRRFGLRMPGLTLDPDTGEAHQHRCLGYLACFALPTDT</sequence>
<protein>
    <submittedName>
        <fullName evidence="3">Uncharacterized conserved protein, DUF58 family, contains vWF domain</fullName>
    </submittedName>
</protein>
<dbReference type="Pfam" id="PF01882">
    <property type="entry name" value="DUF58"/>
    <property type="match status" value="1"/>
</dbReference>
<keyword evidence="4" id="KW-1185">Reference proteome</keyword>
<organism evidence="3 4">
    <name type="scientific">Ectothiorhodospira magna</name>
    <dbReference type="NCBI Taxonomy" id="867345"/>
    <lineage>
        <taxon>Bacteria</taxon>
        <taxon>Pseudomonadati</taxon>
        <taxon>Pseudomonadota</taxon>
        <taxon>Gammaproteobacteria</taxon>
        <taxon>Chromatiales</taxon>
        <taxon>Ectothiorhodospiraceae</taxon>
        <taxon>Ectothiorhodospira</taxon>
    </lineage>
</organism>
<keyword evidence="1" id="KW-1133">Transmembrane helix</keyword>
<name>A0A1H8YXN5_9GAMM</name>
<evidence type="ECO:0000256" key="1">
    <source>
        <dbReference type="SAM" id="Phobius"/>
    </source>
</evidence>
<dbReference type="Proteomes" id="UP000199496">
    <property type="component" value="Unassembled WGS sequence"/>
</dbReference>
<dbReference type="InterPro" id="IPR002881">
    <property type="entry name" value="DUF58"/>
</dbReference>
<dbReference type="PANTHER" id="PTHR34351">
    <property type="entry name" value="SLR1927 PROTEIN-RELATED"/>
    <property type="match status" value="1"/>
</dbReference>
<evidence type="ECO:0000259" key="2">
    <source>
        <dbReference type="Pfam" id="PF01882"/>
    </source>
</evidence>
<accession>A0A1H8YXN5</accession>
<evidence type="ECO:0000313" key="3">
    <source>
        <dbReference type="EMBL" id="SEP56833.1"/>
    </source>
</evidence>
<dbReference type="RefSeq" id="WP_238375777.1">
    <property type="nucleotide sequence ID" value="NZ_FOFO01000001.1"/>
</dbReference>
<evidence type="ECO:0000313" key="4">
    <source>
        <dbReference type="Proteomes" id="UP000199496"/>
    </source>
</evidence>
<dbReference type="EMBL" id="FOFO01000001">
    <property type="protein sequence ID" value="SEP56833.1"/>
    <property type="molecule type" value="Genomic_DNA"/>
</dbReference>
<reference evidence="3 4" key="1">
    <citation type="submission" date="2016-10" db="EMBL/GenBank/DDBJ databases">
        <authorList>
            <person name="de Groot N.N."/>
        </authorList>
    </citation>
    <scope>NUCLEOTIDE SEQUENCE [LARGE SCALE GENOMIC DNA]</scope>
    <source>
        <strain evidence="3 4">B7-7</strain>
    </source>
</reference>
<dbReference type="PANTHER" id="PTHR34351:SF1">
    <property type="entry name" value="SLR1927 PROTEIN"/>
    <property type="match status" value="1"/>
</dbReference>
<feature type="transmembrane region" description="Helical" evidence="1">
    <location>
        <begin position="45"/>
        <end position="61"/>
    </location>
</feature>
<keyword evidence="1" id="KW-0472">Membrane</keyword>
<keyword evidence="1" id="KW-0812">Transmembrane</keyword>
<feature type="domain" description="DUF58" evidence="2">
    <location>
        <begin position="225"/>
        <end position="316"/>
    </location>
</feature>
<dbReference type="STRING" id="867345.SAMN05421693_10146"/>
<gene>
    <name evidence="3" type="ORF">SAMN05421693_10146</name>
</gene>